<feature type="signal peptide" evidence="1">
    <location>
        <begin position="1"/>
        <end position="23"/>
    </location>
</feature>
<evidence type="ECO:0000256" key="1">
    <source>
        <dbReference type="SAM" id="SignalP"/>
    </source>
</evidence>
<proteinExistence type="predicted"/>
<organism evidence="2 3">
    <name type="scientific">Phragmitibacter flavus</name>
    <dbReference type="NCBI Taxonomy" id="2576071"/>
    <lineage>
        <taxon>Bacteria</taxon>
        <taxon>Pseudomonadati</taxon>
        <taxon>Verrucomicrobiota</taxon>
        <taxon>Verrucomicrobiia</taxon>
        <taxon>Verrucomicrobiales</taxon>
        <taxon>Verrucomicrobiaceae</taxon>
        <taxon>Phragmitibacter</taxon>
    </lineage>
</organism>
<reference evidence="2 3" key="1">
    <citation type="submission" date="2019-05" db="EMBL/GenBank/DDBJ databases">
        <title>Verrucobacter flavum gen. nov., sp. nov. a new member of the family Verrucomicrobiaceae.</title>
        <authorList>
            <person name="Szuroczki S."/>
            <person name="Abbaszade G."/>
            <person name="Szabo A."/>
            <person name="Felfoldi T."/>
            <person name="Schumann P."/>
            <person name="Boka K."/>
            <person name="Keki Z."/>
            <person name="Toumi M."/>
            <person name="Toth E."/>
        </authorList>
    </citation>
    <scope>NUCLEOTIDE SEQUENCE [LARGE SCALE GENOMIC DNA]</scope>
    <source>
        <strain evidence="2 3">MG-N-17</strain>
    </source>
</reference>
<keyword evidence="3" id="KW-1185">Reference proteome</keyword>
<dbReference type="AlphaFoldDB" id="A0A5R8KAL9"/>
<dbReference type="Proteomes" id="UP000306196">
    <property type="component" value="Unassembled WGS sequence"/>
</dbReference>
<gene>
    <name evidence="2" type="ORF">FEM03_18465</name>
</gene>
<dbReference type="EMBL" id="VAUV01000014">
    <property type="protein sequence ID" value="TLD69353.1"/>
    <property type="molecule type" value="Genomic_DNA"/>
</dbReference>
<sequence length="156" mass="17524">MKSHFVGISMCLLVFCASEQARAATDPELDRVIGKVFLILAEQYTVSGQSHGQLSLWANAKLGSVAYPESKAKDAKTRWETEMIPTESGIVLKFNPPFNPDEMPIEWMNYHDDEAKKFVILVPLPGREVISIMGNYGPSFPRKYVDQLIELSKFGK</sequence>
<protein>
    <submittedName>
        <fullName evidence="2">Uncharacterized protein</fullName>
    </submittedName>
</protein>
<dbReference type="RefSeq" id="WP_138087770.1">
    <property type="nucleotide sequence ID" value="NZ_VAUV01000014.1"/>
</dbReference>
<accession>A0A5R8KAL9</accession>
<keyword evidence="1" id="KW-0732">Signal</keyword>
<evidence type="ECO:0000313" key="3">
    <source>
        <dbReference type="Proteomes" id="UP000306196"/>
    </source>
</evidence>
<name>A0A5R8KAL9_9BACT</name>
<evidence type="ECO:0000313" key="2">
    <source>
        <dbReference type="EMBL" id="TLD69353.1"/>
    </source>
</evidence>
<feature type="chain" id="PRO_5024374957" evidence="1">
    <location>
        <begin position="24"/>
        <end position="156"/>
    </location>
</feature>
<comment type="caution">
    <text evidence="2">The sequence shown here is derived from an EMBL/GenBank/DDBJ whole genome shotgun (WGS) entry which is preliminary data.</text>
</comment>